<dbReference type="GO" id="GO:0006508">
    <property type="term" value="P:proteolysis"/>
    <property type="evidence" value="ECO:0007669"/>
    <property type="project" value="UniProtKB-KW"/>
</dbReference>
<reference evidence="6 7" key="1">
    <citation type="submission" date="2016-04" db="EMBL/GenBank/DDBJ databases">
        <title>A degradative enzymes factory behind the ericoid mycorrhizal symbiosis.</title>
        <authorList>
            <consortium name="DOE Joint Genome Institute"/>
            <person name="Martino E."/>
            <person name="Morin E."/>
            <person name="Grelet G."/>
            <person name="Kuo A."/>
            <person name="Kohler A."/>
            <person name="Daghino S."/>
            <person name="Barry K."/>
            <person name="Choi C."/>
            <person name="Cichocki N."/>
            <person name="Clum A."/>
            <person name="Copeland A."/>
            <person name="Hainaut M."/>
            <person name="Haridas S."/>
            <person name="Labutti K."/>
            <person name="Lindquist E."/>
            <person name="Lipzen A."/>
            <person name="Khouja H.-R."/>
            <person name="Murat C."/>
            <person name="Ohm R."/>
            <person name="Olson A."/>
            <person name="Spatafora J."/>
            <person name="Veneault-Fourrey C."/>
            <person name="Henrissat B."/>
            <person name="Grigoriev I."/>
            <person name="Martin F."/>
            <person name="Perotto S."/>
        </authorList>
    </citation>
    <scope>NUCLEOTIDE SEQUENCE [LARGE SCALE GENOMIC DNA]</scope>
    <source>
        <strain evidence="6 7">E</strain>
    </source>
</reference>
<gene>
    <name evidence="6" type="ORF">K444DRAFT_23446</name>
</gene>
<comment type="similarity">
    <text evidence="1">Belongs to the peptidase S10 family.</text>
</comment>
<dbReference type="OrthoDB" id="10545069at2759"/>
<dbReference type="InParanoid" id="A0A2J6T4I6"/>
<sequence length="158" mass="18150">MILAIWGSMLQRTVPIRRHMVGATSTTKLRTWLRARCVRCRPHNPRSTYVGGVVRQFGNLSFSLIFDAAYGVPYYHPETSFQIFNRVMRHTDIPTGSTPFSPWGDYLTSGQNLILRERVRCLWPGEGVLCVFCFDDMFYRRDGKLGGEDGREYGQDSC</sequence>
<dbReference type="Gene3D" id="3.40.50.12670">
    <property type="match status" value="1"/>
</dbReference>
<dbReference type="GeneID" id="36579343"/>
<evidence type="ECO:0000256" key="1">
    <source>
        <dbReference type="ARBA" id="ARBA00009431"/>
    </source>
</evidence>
<keyword evidence="4" id="KW-0378">Hydrolase</keyword>
<evidence type="ECO:0000256" key="3">
    <source>
        <dbReference type="ARBA" id="ARBA00022670"/>
    </source>
</evidence>
<dbReference type="Proteomes" id="UP000235371">
    <property type="component" value="Unassembled WGS sequence"/>
</dbReference>
<accession>A0A2J6T4I6</accession>
<dbReference type="AlphaFoldDB" id="A0A2J6T4I6"/>
<dbReference type="SUPFAM" id="SSF53474">
    <property type="entry name" value="alpha/beta-Hydrolases"/>
    <property type="match status" value="1"/>
</dbReference>
<keyword evidence="7" id="KW-1185">Reference proteome</keyword>
<dbReference type="RefSeq" id="XP_024734836.1">
    <property type="nucleotide sequence ID" value="XM_024871261.1"/>
</dbReference>
<dbReference type="InterPro" id="IPR001563">
    <property type="entry name" value="Peptidase_S10"/>
</dbReference>
<evidence type="ECO:0000256" key="2">
    <source>
        <dbReference type="ARBA" id="ARBA00022645"/>
    </source>
</evidence>
<evidence type="ECO:0000256" key="5">
    <source>
        <dbReference type="ARBA" id="ARBA00023180"/>
    </source>
</evidence>
<keyword evidence="2" id="KW-0121">Carboxypeptidase</keyword>
<dbReference type="Pfam" id="PF00450">
    <property type="entry name" value="Peptidase_S10"/>
    <property type="match status" value="1"/>
</dbReference>
<evidence type="ECO:0000256" key="4">
    <source>
        <dbReference type="ARBA" id="ARBA00022801"/>
    </source>
</evidence>
<evidence type="ECO:0000313" key="6">
    <source>
        <dbReference type="EMBL" id="PMD57932.1"/>
    </source>
</evidence>
<evidence type="ECO:0000313" key="7">
    <source>
        <dbReference type="Proteomes" id="UP000235371"/>
    </source>
</evidence>
<proteinExistence type="inferred from homology"/>
<name>A0A2J6T4I6_9HELO</name>
<dbReference type="GO" id="GO:0004185">
    <property type="term" value="F:serine-type carboxypeptidase activity"/>
    <property type="evidence" value="ECO:0007669"/>
    <property type="project" value="InterPro"/>
</dbReference>
<keyword evidence="5" id="KW-0325">Glycoprotein</keyword>
<dbReference type="EMBL" id="KZ613841">
    <property type="protein sequence ID" value="PMD57932.1"/>
    <property type="molecule type" value="Genomic_DNA"/>
</dbReference>
<protein>
    <submittedName>
        <fullName evidence="6">Uncharacterized protein</fullName>
    </submittedName>
</protein>
<organism evidence="6 7">
    <name type="scientific">Hyaloscypha bicolor E</name>
    <dbReference type="NCBI Taxonomy" id="1095630"/>
    <lineage>
        <taxon>Eukaryota</taxon>
        <taxon>Fungi</taxon>
        <taxon>Dikarya</taxon>
        <taxon>Ascomycota</taxon>
        <taxon>Pezizomycotina</taxon>
        <taxon>Leotiomycetes</taxon>
        <taxon>Helotiales</taxon>
        <taxon>Hyaloscyphaceae</taxon>
        <taxon>Hyaloscypha</taxon>
        <taxon>Hyaloscypha bicolor</taxon>
    </lineage>
</organism>
<dbReference type="STRING" id="1095630.A0A2J6T4I6"/>
<keyword evidence="3" id="KW-0645">Protease</keyword>
<dbReference type="InterPro" id="IPR029058">
    <property type="entry name" value="AB_hydrolase_fold"/>
</dbReference>